<evidence type="ECO:0000313" key="1">
    <source>
        <dbReference type="EMBL" id="OQV25908.1"/>
    </source>
</evidence>
<sequence length="109" mass="11881">MSVIASLGQAINIDRNDTNVMSQGEPAKGPIQLNGAIKRWSVLSKAGRCYPPSTHRVRVIRTTGMFSCYCALNRKSKKSCPHLLAASAKAELMLLVLDWVKRGDGLLPT</sequence>
<comment type="caution">
    <text evidence="1">The sequence shown here is derived from an EMBL/GenBank/DDBJ whole genome shotgun (WGS) entry which is preliminary data.</text>
</comment>
<dbReference type="AlphaFoldDB" id="A0A1W0XES7"/>
<organism evidence="1 2">
    <name type="scientific">Hypsibius exemplaris</name>
    <name type="common">Freshwater tardigrade</name>
    <dbReference type="NCBI Taxonomy" id="2072580"/>
    <lineage>
        <taxon>Eukaryota</taxon>
        <taxon>Metazoa</taxon>
        <taxon>Ecdysozoa</taxon>
        <taxon>Tardigrada</taxon>
        <taxon>Eutardigrada</taxon>
        <taxon>Parachela</taxon>
        <taxon>Hypsibioidea</taxon>
        <taxon>Hypsibiidae</taxon>
        <taxon>Hypsibius</taxon>
    </lineage>
</organism>
<accession>A0A1W0XES7</accession>
<proteinExistence type="predicted"/>
<evidence type="ECO:0000313" key="2">
    <source>
        <dbReference type="Proteomes" id="UP000192578"/>
    </source>
</evidence>
<protein>
    <recommendedName>
        <fullName evidence="3">SWIM-type domain-containing protein</fullName>
    </recommendedName>
</protein>
<dbReference type="Proteomes" id="UP000192578">
    <property type="component" value="Unassembled WGS sequence"/>
</dbReference>
<evidence type="ECO:0008006" key="3">
    <source>
        <dbReference type="Google" id="ProtNLM"/>
    </source>
</evidence>
<gene>
    <name evidence="1" type="ORF">BV898_00051</name>
</gene>
<name>A0A1W0XES7_HYPEX</name>
<reference evidence="2" key="1">
    <citation type="submission" date="2017-01" db="EMBL/GenBank/DDBJ databases">
        <title>Comparative genomics of anhydrobiosis in the tardigrade Hypsibius dujardini.</title>
        <authorList>
            <person name="Yoshida Y."/>
            <person name="Koutsovoulos G."/>
            <person name="Laetsch D."/>
            <person name="Stevens L."/>
            <person name="Kumar S."/>
            <person name="Horikawa D."/>
            <person name="Ishino K."/>
            <person name="Komine S."/>
            <person name="Tomita M."/>
            <person name="Blaxter M."/>
            <person name="Arakawa K."/>
        </authorList>
    </citation>
    <scope>NUCLEOTIDE SEQUENCE [LARGE SCALE GENOMIC DNA]</scope>
    <source>
        <strain evidence="2">Z151</strain>
    </source>
</reference>
<dbReference type="EMBL" id="MTYJ01000001">
    <property type="protein sequence ID" value="OQV25908.1"/>
    <property type="molecule type" value="Genomic_DNA"/>
</dbReference>
<keyword evidence="2" id="KW-1185">Reference proteome</keyword>